<sequence>MWHGGRHDGPPDRTPRLTAPTLLDDLVARGERRTVSDGDTLCSEGEISTDAFVVVAGALDAEVGGHGGSICVATHRAGSIVGEITTMIGGRRTATLRANGATEVIVVTADDLRAAFDAHHDEAAAALTAARERTDRSRVAALLSDELRAPDSAAIAAIANRVTWASIDAGETLFRRGDVADAAYLVVSGRLAITERVSSTEQHQATHPPTRQAGSDRRTIGGHADHIEVGRGGIVGEFGLLEARERSATVIALRDTSLARLSADDFRALTISHTSLAMGLIRRILDRAGDENSESTTARTFALAITADVDDTTHDTIVDTMATTLVQCGPSTVLSPSIIDEQLGQRGIADTAPNSFGEIRLAELIHQTETGVDHVMFDAGPQRDGARYDHWTARTLHHADQLVIIVSPDPDDDESRRITALIDDTPTRIPVWLAVLHDASTTRPEGATLLRERFRADEVHHLRGTEPQHLARLARLSAGRGVGLVLSGGGARGHAHIGVYRALTEQGIPVDRVVGASMGSIVAAAIAQGHGPDQVLTDMREGASDLLDYTLPLVSLIKGERIVDVLERQFDGWDIADLWIPFACPSTNLTTAEVMVHTTGPVTAAIRASVAIPGVLPPVVYDGQLLADGGVLENLPVALLGDDPSVGTVIASDVAPTLGPSAPDDYGFHVSGWSVAKSRFLPTWVPTWLGGHGVEPQPAYPGVTGTLLRSMLIGSSRSRDAHLASGVIDLYLDLDLTDLNILDFDAVDEAAERGYTTSIDRIADWVDQRGGAPCFG</sequence>
<dbReference type="InterPro" id="IPR016035">
    <property type="entry name" value="Acyl_Trfase/lysoPLipase"/>
</dbReference>
<dbReference type="PROSITE" id="PS00889">
    <property type="entry name" value="CNMP_BINDING_2"/>
    <property type="match status" value="1"/>
</dbReference>
<reference evidence="9 10" key="1">
    <citation type="journal article" date="2013" name="Int. J. Syst. Evol. Microbiol.">
        <title>Ilumatobacter nonamiense sp. nov. and Ilumatobacter coccineum sp. nov., isolated from seashore sand.</title>
        <authorList>
            <person name="Matsumoto A."/>
            <person name="Kasai H."/>
            <person name="Matsuo Y."/>
            <person name="Shizuri Y."/>
            <person name="Ichikawa N."/>
            <person name="Fujita N."/>
            <person name="Omura S."/>
            <person name="Takahashi Y."/>
        </authorList>
    </citation>
    <scope>NUCLEOTIDE SEQUENCE [LARGE SCALE GENOMIC DNA]</scope>
    <source>
        <strain evidence="10">NBRC 103263 / KCTC 29153 / YM16-304</strain>
    </source>
</reference>
<dbReference type="PANTHER" id="PTHR14226">
    <property type="entry name" value="NEUROPATHY TARGET ESTERASE/SWISS CHEESE D.MELANOGASTER"/>
    <property type="match status" value="1"/>
</dbReference>
<evidence type="ECO:0000259" key="8">
    <source>
        <dbReference type="PROSITE" id="PS51635"/>
    </source>
</evidence>
<dbReference type="SUPFAM" id="SSF52151">
    <property type="entry name" value="FabD/lysophospholipase-like"/>
    <property type="match status" value="1"/>
</dbReference>
<name>A0A6C7EHI0_ILUCY</name>
<dbReference type="GO" id="GO:0016042">
    <property type="term" value="P:lipid catabolic process"/>
    <property type="evidence" value="ECO:0007669"/>
    <property type="project" value="UniProtKB-UniRule"/>
</dbReference>
<evidence type="ECO:0000313" key="10">
    <source>
        <dbReference type="Proteomes" id="UP000011863"/>
    </source>
</evidence>
<dbReference type="InterPro" id="IPR018490">
    <property type="entry name" value="cNMP-bd_dom_sf"/>
</dbReference>
<feature type="active site" description="Proton acceptor" evidence="5">
    <location>
        <position position="628"/>
    </location>
</feature>
<feature type="short sequence motif" description="DGA/G" evidence="5">
    <location>
        <begin position="628"/>
        <end position="630"/>
    </location>
</feature>
<dbReference type="InterPro" id="IPR002641">
    <property type="entry name" value="PNPLA_dom"/>
</dbReference>
<dbReference type="Gene3D" id="2.60.120.10">
    <property type="entry name" value="Jelly Rolls"/>
    <property type="match status" value="2"/>
</dbReference>
<dbReference type="InterPro" id="IPR018488">
    <property type="entry name" value="cNMP-bd_CS"/>
</dbReference>
<feature type="short sequence motif" description="GXGXXG" evidence="5">
    <location>
        <begin position="488"/>
        <end position="493"/>
    </location>
</feature>
<dbReference type="PROSITE" id="PS51635">
    <property type="entry name" value="PNPLA"/>
    <property type="match status" value="1"/>
</dbReference>
<dbReference type="Proteomes" id="UP000011863">
    <property type="component" value="Chromosome"/>
</dbReference>
<dbReference type="GO" id="GO:0004622">
    <property type="term" value="F:phosphatidylcholine lysophospholipase activity"/>
    <property type="evidence" value="ECO:0007669"/>
    <property type="project" value="UniProtKB-ARBA"/>
</dbReference>
<evidence type="ECO:0000256" key="4">
    <source>
        <dbReference type="ARBA" id="ARBA00023098"/>
    </source>
</evidence>
<dbReference type="Pfam" id="PF01734">
    <property type="entry name" value="Patatin"/>
    <property type="match status" value="1"/>
</dbReference>
<dbReference type="Gene3D" id="3.40.1090.10">
    <property type="entry name" value="Cytosolic phospholipase A2 catalytic domain"/>
    <property type="match status" value="2"/>
</dbReference>
<protein>
    <recommendedName>
        <fullName evidence="11">Cyclic nucleotide-binding domain-containing protein</fullName>
    </recommendedName>
</protein>
<dbReference type="SUPFAM" id="SSF51206">
    <property type="entry name" value="cAMP-binding domain-like"/>
    <property type="match status" value="2"/>
</dbReference>
<evidence type="ECO:0000256" key="3">
    <source>
        <dbReference type="ARBA" id="ARBA00022963"/>
    </source>
</evidence>
<keyword evidence="2 5" id="KW-0378">Hydrolase</keyword>
<dbReference type="AlphaFoldDB" id="A0A6C7EHI0"/>
<proteinExistence type="inferred from homology"/>
<feature type="domain" description="Cyclic nucleotide-binding" evidence="7">
    <location>
        <begin position="23"/>
        <end position="113"/>
    </location>
</feature>
<dbReference type="CDD" id="cd07205">
    <property type="entry name" value="Pat_PNPLA6_PNPLA7_NTE1_like"/>
    <property type="match status" value="1"/>
</dbReference>
<keyword evidence="4 5" id="KW-0443">Lipid metabolism</keyword>
<dbReference type="EMBL" id="AP012057">
    <property type="protein sequence ID" value="BAN04018.1"/>
    <property type="molecule type" value="Genomic_DNA"/>
</dbReference>
<organism evidence="9 10">
    <name type="scientific">Ilumatobacter coccineus (strain NBRC 103263 / KCTC 29153 / YM16-304)</name>
    <dbReference type="NCBI Taxonomy" id="1313172"/>
    <lineage>
        <taxon>Bacteria</taxon>
        <taxon>Bacillati</taxon>
        <taxon>Actinomycetota</taxon>
        <taxon>Acidimicrobiia</taxon>
        <taxon>Acidimicrobiales</taxon>
        <taxon>Ilumatobacteraceae</taxon>
        <taxon>Ilumatobacter</taxon>
    </lineage>
</organism>
<evidence type="ECO:0000256" key="2">
    <source>
        <dbReference type="ARBA" id="ARBA00022801"/>
    </source>
</evidence>
<comment type="similarity">
    <text evidence="1">Belongs to the NTE family.</text>
</comment>
<feature type="domain" description="PNPLA" evidence="8">
    <location>
        <begin position="484"/>
        <end position="641"/>
    </location>
</feature>
<evidence type="ECO:0000256" key="1">
    <source>
        <dbReference type="ARBA" id="ARBA00006636"/>
    </source>
</evidence>
<dbReference type="PANTHER" id="PTHR14226:SF29">
    <property type="entry name" value="NEUROPATHY TARGET ESTERASE SWS"/>
    <property type="match status" value="1"/>
</dbReference>
<evidence type="ECO:0000313" key="9">
    <source>
        <dbReference type="EMBL" id="BAN04018.1"/>
    </source>
</evidence>
<feature type="region of interest" description="Disordered" evidence="6">
    <location>
        <begin position="197"/>
        <end position="218"/>
    </location>
</feature>
<dbReference type="InterPro" id="IPR000595">
    <property type="entry name" value="cNMP-bd_dom"/>
</dbReference>
<dbReference type="InterPro" id="IPR050301">
    <property type="entry name" value="NTE"/>
</dbReference>
<evidence type="ECO:0008006" key="11">
    <source>
        <dbReference type="Google" id="ProtNLM"/>
    </source>
</evidence>
<feature type="compositionally biased region" description="Polar residues" evidence="6">
    <location>
        <begin position="197"/>
        <end position="213"/>
    </location>
</feature>
<evidence type="ECO:0000259" key="7">
    <source>
        <dbReference type="PROSITE" id="PS50042"/>
    </source>
</evidence>
<dbReference type="InterPro" id="IPR014710">
    <property type="entry name" value="RmlC-like_jellyroll"/>
</dbReference>
<gene>
    <name evidence="9" type="ORF">YM304_37040</name>
</gene>
<dbReference type="KEGG" id="aym:YM304_37040"/>
<keyword evidence="10" id="KW-1185">Reference proteome</keyword>
<dbReference type="CDD" id="cd00038">
    <property type="entry name" value="CAP_ED"/>
    <property type="match status" value="2"/>
</dbReference>
<dbReference type="Pfam" id="PF00027">
    <property type="entry name" value="cNMP_binding"/>
    <property type="match status" value="2"/>
</dbReference>
<keyword evidence="3 5" id="KW-0442">Lipid degradation</keyword>
<feature type="short sequence motif" description="GXSXG" evidence="5">
    <location>
        <begin position="515"/>
        <end position="519"/>
    </location>
</feature>
<accession>A0A6C7EHI0</accession>
<dbReference type="SMART" id="SM00100">
    <property type="entry name" value="cNMP"/>
    <property type="match status" value="2"/>
</dbReference>
<evidence type="ECO:0000256" key="5">
    <source>
        <dbReference type="PROSITE-ProRule" id="PRU01161"/>
    </source>
</evidence>
<evidence type="ECO:0000256" key="6">
    <source>
        <dbReference type="SAM" id="MobiDB-lite"/>
    </source>
</evidence>
<feature type="domain" description="Cyclic nucleotide-binding" evidence="7">
    <location>
        <begin position="146"/>
        <end position="287"/>
    </location>
</feature>
<dbReference type="PROSITE" id="PS50042">
    <property type="entry name" value="CNMP_BINDING_3"/>
    <property type="match status" value="2"/>
</dbReference>
<feature type="active site" description="Nucleophile" evidence="5">
    <location>
        <position position="517"/>
    </location>
</feature>